<evidence type="ECO:0000313" key="5">
    <source>
        <dbReference type="Proteomes" id="UP000626109"/>
    </source>
</evidence>
<evidence type="ECO:0000256" key="2">
    <source>
        <dbReference type="SAM" id="SignalP"/>
    </source>
</evidence>
<comment type="caution">
    <text evidence="4">The sequence shown here is derived from an EMBL/GenBank/DDBJ whole genome shotgun (WGS) entry which is preliminary data.</text>
</comment>
<dbReference type="Proteomes" id="UP000626109">
    <property type="component" value="Unassembled WGS sequence"/>
</dbReference>
<gene>
    <name evidence="3" type="ORF">PGLA2088_LOCUS5466</name>
    <name evidence="4" type="ORF">PGLA2088_LOCUS8923</name>
</gene>
<sequence length="114" mass="12639">MVFWVCVLALNQHRAAEEVGSSPEDGPFNAALMQAKAGAVMILDNNVHPFRRIWCLYEVKRLTDLNKDFQLICSLGPVGSLLEASTGRAPAKQRNQHGNNNKQAVVYNSSFHSE</sequence>
<feature type="region of interest" description="Disordered" evidence="1">
    <location>
        <begin position="86"/>
        <end position="114"/>
    </location>
</feature>
<reference evidence="4" key="1">
    <citation type="submission" date="2021-02" db="EMBL/GenBank/DDBJ databases">
        <authorList>
            <person name="Dougan E. K."/>
            <person name="Rhodes N."/>
            <person name="Thang M."/>
            <person name="Chan C."/>
        </authorList>
    </citation>
    <scope>NUCLEOTIDE SEQUENCE</scope>
</reference>
<protein>
    <recommendedName>
        <fullName evidence="6">Glutathione gamma-glutamylcysteinyltransferase</fullName>
    </recommendedName>
</protein>
<organism evidence="4 5">
    <name type="scientific">Polarella glacialis</name>
    <name type="common">Dinoflagellate</name>
    <dbReference type="NCBI Taxonomy" id="89957"/>
    <lineage>
        <taxon>Eukaryota</taxon>
        <taxon>Sar</taxon>
        <taxon>Alveolata</taxon>
        <taxon>Dinophyceae</taxon>
        <taxon>Suessiales</taxon>
        <taxon>Suessiaceae</taxon>
        <taxon>Polarella</taxon>
    </lineage>
</organism>
<evidence type="ECO:0008006" key="6">
    <source>
        <dbReference type="Google" id="ProtNLM"/>
    </source>
</evidence>
<feature type="compositionally biased region" description="Polar residues" evidence="1">
    <location>
        <begin position="96"/>
        <end position="114"/>
    </location>
</feature>
<dbReference type="EMBL" id="CAJNNW010009718">
    <property type="protein sequence ID" value="CAE8651193.1"/>
    <property type="molecule type" value="Genomic_DNA"/>
</dbReference>
<dbReference type="AlphaFoldDB" id="A0A813IJU0"/>
<feature type="chain" id="PRO_5036222109" description="Glutathione gamma-glutamylcysteinyltransferase" evidence="2">
    <location>
        <begin position="17"/>
        <end position="114"/>
    </location>
</feature>
<evidence type="ECO:0000256" key="1">
    <source>
        <dbReference type="SAM" id="MobiDB-lite"/>
    </source>
</evidence>
<name>A0A813IJU0_POLGL</name>
<dbReference type="EMBL" id="CAJNNW010005185">
    <property type="protein sequence ID" value="CAE8647194.1"/>
    <property type="molecule type" value="Genomic_DNA"/>
</dbReference>
<feature type="signal peptide" evidence="2">
    <location>
        <begin position="1"/>
        <end position="16"/>
    </location>
</feature>
<evidence type="ECO:0000313" key="4">
    <source>
        <dbReference type="EMBL" id="CAE8651193.1"/>
    </source>
</evidence>
<proteinExistence type="predicted"/>
<keyword evidence="2" id="KW-0732">Signal</keyword>
<accession>A0A813IJU0</accession>
<evidence type="ECO:0000313" key="3">
    <source>
        <dbReference type="EMBL" id="CAE8647194.1"/>
    </source>
</evidence>